<evidence type="ECO:0000313" key="1">
    <source>
        <dbReference type="EMBL" id="AGO47343.1"/>
    </source>
</evidence>
<sequence length="59" mass="7224">MKINKEIRIKAIKEIIARYEKLQSEVNPYGYDADEGMKYYHLIDYWERRLSELKKAFPK</sequence>
<accession>R9ZZF8</accession>
<evidence type="ECO:0000313" key="2">
    <source>
        <dbReference type="Proteomes" id="UP000014730"/>
    </source>
</evidence>
<dbReference type="RefSeq" id="YP_008241746.1">
    <property type="nucleotide sequence ID" value="NC_021799.1"/>
</dbReference>
<name>R9ZZF8_9CAUD</name>
<dbReference type="Proteomes" id="UP000014730">
    <property type="component" value="Segment"/>
</dbReference>
<dbReference type="KEGG" id="vg:16880850"/>
<organism evidence="1 2">
    <name type="scientific">Cellulophaga phage phi19:1</name>
    <dbReference type="NCBI Taxonomy" id="1327970"/>
    <lineage>
        <taxon>Viruses</taxon>
        <taxon>Duplodnaviria</taxon>
        <taxon>Heunggongvirae</taxon>
        <taxon>Uroviricota</taxon>
        <taxon>Caudoviricetes</taxon>
        <taxon>Assiduviridae</taxon>
        <taxon>Cellubavirus</taxon>
        <taxon>Cellubavirus phi19una</taxon>
    </lineage>
</organism>
<dbReference type="EMBL" id="KC821607">
    <property type="protein sequence ID" value="AGO47343.1"/>
    <property type="molecule type" value="Genomic_DNA"/>
</dbReference>
<reference evidence="1 2" key="1">
    <citation type="journal article" date="2013" name="Proc. Natl. Acad. Sci. U.S.A.">
        <title>Twelve previously unknown phage genera are ubiquitous in global oceans.</title>
        <authorList>
            <person name="Holmfeldt K."/>
            <person name="Solonenko N."/>
            <person name="Shah M."/>
            <person name="Corrier K."/>
            <person name="Riemann L."/>
            <person name="Verberkmoes N.C."/>
            <person name="Sullivan M.B."/>
        </authorList>
    </citation>
    <scope>NUCLEOTIDE SEQUENCE [LARGE SCALE GENOMIC DNA]</scope>
    <source>
        <strain evidence="1">Phi19:1</strain>
    </source>
</reference>
<dbReference type="GeneID" id="16880850"/>
<gene>
    <name evidence="1" type="ORF">Phi19:1_gp053</name>
</gene>
<proteinExistence type="predicted"/>
<protein>
    <submittedName>
        <fullName evidence="1">Uncharacterized protein</fullName>
    </submittedName>
</protein>
<reference evidence="2" key="2">
    <citation type="submission" date="2013-03" db="EMBL/GenBank/DDBJ databases">
        <title>The Cellulophaga phages: a novel, diverse, and globally ubiquitous model system.</title>
        <authorList>
            <person name="Holmfeldt K."/>
            <person name="Solonenko N."/>
            <person name="Shah M."/>
            <person name="Corrier K."/>
            <person name="Riemann L."/>
            <person name="VerBerkmoes N.C."/>
            <person name="Sullivan M.B."/>
        </authorList>
    </citation>
    <scope>NUCLEOTIDE SEQUENCE [LARGE SCALE GENOMIC DNA]</scope>
</reference>
<keyword evidence="2" id="KW-1185">Reference proteome</keyword>